<proteinExistence type="predicted"/>
<evidence type="ECO:0000313" key="2">
    <source>
        <dbReference type="Proteomes" id="UP001187192"/>
    </source>
</evidence>
<accession>A0AA88A795</accession>
<comment type="caution">
    <text evidence="1">The sequence shown here is derived from an EMBL/GenBank/DDBJ whole genome shotgun (WGS) entry which is preliminary data.</text>
</comment>
<gene>
    <name evidence="1" type="ORF">TIFTF001_007770</name>
</gene>
<dbReference type="InterPro" id="IPR052929">
    <property type="entry name" value="RNase_H-like_EbsB-rel"/>
</dbReference>
<dbReference type="Proteomes" id="UP001187192">
    <property type="component" value="Unassembled WGS sequence"/>
</dbReference>
<sequence>MKEVEDASHSFWRCGAAREAWQTSAIWSKLNLFVRGPFSSLCLFVANVGSVEDLEVFLMLVWSLWTDRNDFVFNKRSLKVSGVFERAGRVLVDCQNYGQVNSVGPPQQERLHKQPWSPPRHGVHKINTDANVRKMHGFIGIGVIIRDVDGMVIAALSKKIMGFFSPLVADSLAAREGVFLARKCRLDSWILELRRFECCEGYSTALITVFIIKYYS</sequence>
<protein>
    <recommendedName>
        <fullName evidence="3">RNase H type-1 domain-containing protein</fullName>
    </recommendedName>
</protein>
<reference evidence="1" key="1">
    <citation type="submission" date="2023-07" db="EMBL/GenBank/DDBJ databases">
        <title>draft genome sequence of fig (Ficus carica).</title>
        <authorList>
            <person name="Takahashi T."/>
            <person name="Nishimura K."/>
        </authorList>
    </citation>
    <scope>NUCLEOTIDE SEQUENCE</scope>
</reference>
<evidence type="ECO:0008006" key="3">
    <source>
        <dbReference type="Google" id="ProtNLM"/>
    </source>
</evidence>
<keyword evidence="2" id="KW-1185">Reference proteome</keyword>
<dbReference type="PANTHER" id="PTHR47074">
    <property type="entry name" value="BNAC02G40300D PROTEIN"/>
    <property type="match status" value="1"/>
</dbReference>
<organism evidence="1 2">
    <name type="scientific">Ficus carica</name>
    <name type="common">Common fig</name>
    <dbReference type="NCBI Taxonomy" id="3494"/>
    <lineage>
        <taxon>Eukaryota</taxon>
        <taxon>Viridiplantae</taxon>
        <taxon>Streptophyta</taxon>
        <taxon>Embryophyta</taxon>
        <taxon>Tracheophyta</taxon>
        <taxon>Spermatophyta</taxon>
        <taxon>Magnoliopsida</taxon>
        <taxon>eudicotyledons</taxon>
        <taxon>Gunneridae</taxon>
        <taxon>Pentapetalae</taxon>
        <taxon>rosids</taxon>
        <taxon>fabids</taxon>
        <taxon>Rosales</taxon>
        <taxon>Moraceae</taxon>
        <taxon>Ficeae</taxon>
        <taxon>Ficus</taxon>
    </lineage>
</organism>
<dbReference type="AlphaFoldDB" id="A0AA88A795"/>
<evidence type="ECO:0000313" key="1">
    <source>
        <dbReference type="EMBL" id="GMN38536.1"/>
    </source>
</evidence>
<name>A0AA88A795_FICCA</name>
<dbReference type="EMBL" id="BTGU01000008">
    <property type="protein sequence ID" value="GMN38536.1"/>
    <property type="molecule type" value="Genomic_DNA"/>
</dbReference>
<dbReference type="PANTHER" id="PTHR47074:SF48">
    <property type="entry name" value="POLYNUCLEOTIDYL TRANSFERASE, RIBONUCLEASE H-LIKE SUPERFAMILY PROTEIN"/>
    <property type="match status" value="1"/>
</dbReference>